<dbReference type="InterPro" id="IPR053932">
    <property type="entry name" value="GeBP-like_DBD"/>
</dbReference>
<reference evidence="3 4" key="1">
    <citation type="journal article" date="2022" name="Nat. Plants">
        <title>Genomes of leafy and leafless Platanthera orchids illuminate the evolution of mycoheterotrophy.</title>
        <authorList>
            <person name="Li M.H."/>
            <person name="Liu K.W."/>
            <person name="Li Z."/>
            <person name="Lu H.C."/>
            <person name="Ye Q.L."/>
            <person name="Zhang D."/>
            <person name="Wang J.Y."/>
            <person name="Li Y.F."/>
            <person name="Zhong Z.M."/>
            <person name="Liu X."/>
            <person name="Yu X."/>
            <person name="Liu D.K."/>
            <person name="Tu X.D."/>
            <person name="Liu B."/>
            <person name="Hao Y."/>
            <person name="Liao X.Y."/>
            <person name="Jiang Y.T."/>
            <person name="Sun W.H."/>
            <person name="Chen J."/>
            <person name="Chen Y.Q."/>
            <person name="Ai Y."/>
            <person name="Zhai J.W."/>
            <person name="Wu S.S."/>
            <person name="Zhou Z."/>
            <person name="Hsiao Y.Y."/>
            <person name="Wu W.L."/>
            <person name="Chen Y.Y."/>
            <person name="Lin Y.F."/>
            <person name="Hsu J.L."/>
            <person name="Li C.Y."/>
            <person name="Wang Z.W."/>
            <person name="Zhao X."/>
            <person name="Zhong W.Y."/>
            <person name="Ma X.K."/>
            <person name="Ma L."/>
            <person name="Huang J."/>
            <person name="Chen G.Z."/>
            <person name="Huang M.Z."/>
            <person name="Huang L."/>
            <person name="Peng D.H."/>
            <person name="Luo Y.B."/>
            <person name="Zou S.Q."/>
            <person name="Chen S.P."/>
            <person name="Lan S."/>
            <person name="Tsai W.C."/>
            <person name="Van de Peer Y."/>
            <person name="Liu Z.J."/>
        </authorList>
    </citation>
    <scope>NUCLEOTIDE SEQUENCE [LARGE SCALE GENOMIC DNA]</scope>
    <source>
        <strain evidence="3">Lor288</strain>
    </source>
</reference>
<accession>A0ABR2MUD5</accession>
<comment type="similarity">
    <text evidence="1">Belongs to the GeBP family.</text>
</comment>
<evidence type="ECO:0000313" key="4">
    <source>
        <dbReference type="Proteomes" id="UP001412067"/>
    </source>
</evidence>
<name>A0ABR2MUD5_9ASPA</name>
<organism evidence="3 4">
    <name type="scientific">Platanthera guangdongensis</name>
    <dbReference type="NCBI Taxonomy" id="2320717"/>
    <lineage>
        <taxon>Eukaryota</taxon>
        <taxon>Viridiplantae</taxon>
        <taxon>Streptophyta</taxon>
        <taxon>Embryophyta</taxon>
        <taxon>Tracheophyta</taxon>
        <taxon>Spermatophyta</taxon>
        <taxon>Magnoliopsida</taxon>
        <taxon>Liliopsida</taxon>
        <taxon>Asparagales</taxon>
        <taxon>Orchidaceae</taxon>
        <taxon>Orchidoideae</taxon>
        <taxon>Orchideae</taxon>
        <taxon>Orchidinae</taxon>
        <taxon>Platanthera</taxon>
    </lineage>
</organism>
<dbReference type="EMBL" id="JBBWWR010000005">
    <property type="protein sequence ID" value="KAK8967462.1"/>
    <property type="molecule type" value="Genomic_DNA"/>
</dbReference>
<feature type="domain" description="Glabrous enhancer-binding protein-like DBD" evidence="2">
    <location>
        <begin position="5"/>
        <end position="46"/>
    </location>
</feature>
<dbReference type="Proteomes" id="UP001412067">
    <property type="component" value="Unassembled WGS sequence"/>
</dbReference>
<protein>
    <recommendedName>
        <fullName evidence="2">Glabrous enhancer-binding protein-like DBD domain-containing protein</fullName>
    </recommendedName>
</protein>
<evidence type="ECO:0000259" key="2">
    <source>
        <dbReference type="Pfam" id="PF04504"/>
    </source>
</evidence>
<proteinExistence type="inferred from homology"/>
<comment type="caution">
    <text evidence="3">The sequence shown here is derived from an EMBL/GenBank/DDBJ whole genome shotgun (WGS) entry which is preliminary data.</text>
</comment>
<evidence type="ECO:0000313" key="3">
    <source>
        <dbReference type="EMBL" id="KAK8967462.1"/>
    </source>
</evidence>
<evidence type="ECO:0000256" key="1">
    <source>
        <dbReference type="ARBA" id="ARBA00010820"/>
    </source>
</evidence>
<keyword evidence="4" id="KW-1185">Reference proteome</keyword>
<gene>
    <name evidence="3" type="ORF">KSP40_PGU007552</name>
</gene>
<sequence length="106" mass="12533">MHANYKHITRLKKKYRNAVARMRTGRGLVFKSPHDPTTYEISRKIFSSTFSRNPKIANVGGSDGVLIPSSFISFACPLRRLSRWRRVVQLRRQLKRLDLTEKWKFR</sequence>
<dbReference type="Pfam" id="PF04504">
    <property type="entry name" value="GeBP-like_DBD"/>
    <property type="match status" value="1"/>
</dbReference>